<dbReference type="GO" id="GO:0008757">
    <property type="term" value="F:S-adenosylmethionine-dependent methyltransferase activity"/>
    <property type="evidence" value="ECO:0007669"/>
    <property type="project" value="InterPro"/>
</dbReference>
<reference evidence="2 3" key="1">
    <citation type="submission" date="2022-12" db="EMBL/GenBank/DDBJ databases">
        <title>Genomic features and morphological characterization of a novel Knufia sp. strain isolated from spacecraft assembly facility.</title>
        <authorList>
            <person name="Teixeira M."/>
            <person name="Chander A.M."/>
            <person name="Stajich J.E."/>
            <person name="Venkateswaran K."/>
        </authorList>
    </citation>
    <scope>NUCLEOTIDE SEQUENCE [LARGE SCALE GENOMIC DNA]</scope>
    <source>
        <strain evidence="2 3">FJI-L2-BK-P2</strain>
    </source>
</reference>
<protein>
    <recommendedName>
        <fullName evidence="4">Carnosine N-methyltransferase</fullName>
    </recommendedName>
</protein>
<name>A0AAN8ECT6_9EURO</name>
<sequence length="344" mass="39145">MWSILFNILTVSAVVLGIHAEGSARESFPAQEIVVSHVTTIHAQAQPITVSRHENQRAQLLHQLDSGAIKGESKSLKQRVLEALYGFESYHHEKLERYESLYQNVPRRQKKILDTAIGYGHTFHELKQSQSVNEAICREIVEAALTYYGISRTELETFVRQERAANRNPDRESVSQALKLFVRDWALEGHNEREDSFPCINSYLRQYFEVADNGETDSVEVLVPGSGLGRLAHEIADLSAHFLVTANEWSSFVNAAYHYLETITTAHSVSMYPFIELWSHLKTKKEMRRKVSFPDVPVNTSQVLLVEGDFTRVFKESSSGFDAIVTLFFIDTARNLMAYFEAIN</sequence>
<keyword evidence="3" id="KW-1185">Reference proteome</keyword>
<dbReference type="EMBL" id="JAKLMC020000022">
    <property type="protein sequence ID" value="KAK5951115.1"/>
    <property type="molecule type" value="Genomic_DNA"/>
</dbReference>
<feature type="chain" id="PRO_5042993923" description="Carnosine N-methyltransferase" evidence="1">
    <location>
        <begin position="21"/>
        <end position="344"/>
    </location>
</feature>
<evidence type="ECO:0000313" key="2">
    <source>
        <dbReference type="EMBL" id="KAK5951115.1"/>
    </source>
</evidence>
<proteinExistence type="predicted"/>
<evidence type="ECO:0008006" key="4">
    <source>
        <dbReference type="Google" id="ProtNLM"/>
    </source>
</evidence>
<gene>
    <name evidence="2" type="ORF">OHC33_007868</name>
</gene>
<dbReference type="PANTHER" id="PTHR12303:SF13">
    <property type="match status" value="1"/>
</dbReference>
<keyword evidence="1" id="KW-0732">Signal</keyword>
<comment type="caution">
    <text evidence="2">The sequence shown here is derived from an EMBL/GenBank/DDBJ whole genome shotgun (WGS) entry which is preliminary data.</text>
</comment>
<dbReference type="Proteomes" id="UP001316803">
    <property type="component" value="Unassembled WGS sequence"/>
</dbReference>
<evidence type="ECO:0000256" key="1">
    <source>
        <dbReference type="SAM" id="SignalP"/>
    </source>
</evidence>
<dbReference type="Pfam" id="PF07942">
    <property type="entry name" value="CARME"/>
    <property type="match status" value="1"/>
</dbReference>
<evidence type="ECO:0000313" key="3">
    <source>
        <dbReference type="Proteomes" id="UP001316803"/>
    </source>
</evidence>
<dbReference type="SMART" id="SM01296">
    <property type="entry name" value="N2227"/>
    <property type="match status" value="1"/>
</dbReference>
<dbReference type="PANTHER" id="PTHR12303">
    <property type="entry name" value="CARNOSINE N-METHYLTRANSFERASE"/>
    <property type="match status" value="1"/>
</dbReference>
<accession>A0AAN8ECT6</accession>
<dbReference type="AlphaFoldDB" id="A0AAN8ECT6"/>
<feature type="signal peptide" evidence="1">
    <location>
        <begin position="1"/>
        <end position="20"/>
    </location>
</feature>
<organism evidence="2 3">
    <name type="scientific">Knufia fluminis</name>
    <dbReference type="NCBI Taxonomy" id="191047"/>
    <lineage>
        <taxon>Eukaryota</taxon>
        <taxon>Fungi</taxon>
        <taxon>Dikarya</taxon>
        <taxon>Ascomycota</taxon>
        <taxon>Pezizomycotina</taxon>
        <taxon>Eurotiomycetes</taxon>
        <taxon>Chaetothyriomycetidae</taxon>
        <taxon>Chaetothyriales</taxon>
        <taxon>Trichomeriaceae</taxon>
        <taxon>Knufia</taxon>
    </lineage>
</organism>
<dbReference type="InterPro" id="IPR012901">
    <property type="entry name" value="CARME"/>
</dbReference>